<dbReference type="PANTHER" id="PTHR48090:SF7">
    <property type="entry name" value="RFBJ PROTEIN"/>
    <property type="match status" value="1"/>
</dbReference>
<feature type="transmembrane region" description="Helical" evidence="1">
    <location>
        <begin position="235"/>
        <end position="257"/>
    </location>
</feature>
<feature type="transmembrane region" description="Helical" evidence="1">
    <location>
        <begin position="269"/>
        <end position="290"/>
    </location>
</feature>
<evidence type="ECO:0000256" key="1">
    <source>
        <dbReference type="SAM" id="Phobius"/>
    </source>
</evidence>
<dbReference type="Gene3D" id="3.90.550.10">
    <property type="entry name" value="Spore Coat Polysaccharide Biosynthesis Protein SpsA, Chain A"/>
    <property type="match status" value="1"/>
</dbReference>
<dbReference type="InterPro" id="IPR050256">
    <property type="entry name" value="Glycosyltransferase_2"/>
</dbReference>
<keyword evidence="1" id="KW-1133">Transmembrane helix</keyword>
<keyword evidence="1" id="KW-0812">Transmembrane</keyword>
<reference evidence="3" key="2">
    <citation type="journal article" date="2022" name="Microbiol. Resour. Announc.">
        <title>Metagenome Sequencing to Explore Phylogenomics of Terrestrial Cyanobacteria.</title>
        <authorList>
            <person name="Ward R.D."/>
            <person name="Stajich J.E."/>
            <person name="Johansen J.R."/>
            <person name="Huntemann M."/>
            <person name="Clum A."/>
            <person name="Foster B."/>
            <person name="Foster B."/>
            <person name="Roux S."/>
            <person name="Palaniappan K."/>
            <person name="Varghese N."/>
            <person name="Mukherjee S."/>
            <person name="Reddy T.B.K."/>
            <person name="Daum C."/>
            <person name="Copeland A."/>
            <person name="Chen I.A."/>
            <person name="Ivanova N.N."/>
            <person name="Kyrpides N.C."/>
            <person name="Shapiro N."/>
            <person name="Eloe-Fadrosh E.A."/>
            <person name="Pietrasiak N."/>
        </authorList>
    </citation>
    <scope>NUCLEOTIDE SEQUENCE</scope>
    <source>
        <strain evidence="3">CPER-KK1</strain>
    </source>
</reference>
<evidence type="ECO:0000259" key="2">
    <source>
        <dbReference type="Pfam" id="PF00535"/>
    </source>
</evidence>
<comment type="caution">
    <text evidence="3">The sequence shown here is derived from an EMBL/GenBank/DDBJ whole genome shotgun (WGS) entry which is preliminary data.</text>
</comment>
<dbReference type="CDD" id="cd04179">
    <property type="entry name" value="DPM_DPG-synthase_like"/>
    <property type="match status" value="1"/>
</dbReference>
<feature type="domain" description="Glycosyltransferase 2-like" evidence="2">
    <location>
        <begin position="8"/>
        <end position="166"/>
    </location>
</feature>
<reference evidence="3" key="1">
    <citation type="submission" date="2021-05" db="EMBL/GenBank/DDBJ databases">
        <authorList>
            <person name="Pietrasiak N."/>
            <person name="Ward R."/>
            <person name="Stajich J.E."/>
            <person name="Kurbessoian T."/>
        </authorList>
    </citation>
    <scope>NUCLEOTIDE SEQUENCE</scope>
    <source>
        <strain evidence="3">CPER-KK1</strain>
    </source>
</reference>
<proteinExistence type="predicted"/>
<dbReference type="InterPro" id="IPR029044">
    <property type="entry name" value="Nucleotide-diphossugar_trans"/>
</dbReference>
<dbReference type="PANTHER" id="PTHR48090">
    <property type="entry name" value="UNDECAPRENYL-PHOSPHATE 4-DEOXY-4-FORMAMIDO-L-ARABINOSE TRANSFERASE-RELATED"/>
    <property type="match status" value="1"/>
</dbReference>
<dbReference type="SUPFAM" id="SSF53448">
    <property type="entry name" value="Nucleotide-diphospho-sugar transferases"/>
    <property type="match status" value="1"/>
</dbReference>
<dbReference type="Proteomes" id="UP000753908">
    <property type="component" value="Unassembled WGS sequence"/>
</dbReference>
<organism evidence="3 4">
    <name type="scientific">Symplocastrum torsivum CPER-KK1</name>
    <dbReference type="NCBI Taxonomy" id="450513"/>
    <lineage>
        <taxon>Bacteria</taxon>
        <taxon>Bacillati</taxon>
        <taxon>Cyanobacteriota</taxon>
        <taxon>Cyanophyceae</taxon>
        <taxon>Oscillatoriophycideae</taxon>
        <taxon>Oscillatoriales</taxon>
        <taxon>Microcoleaceae</taxon>
        <taxon>Symplocastrum</taxon>
    </lineage>
</organism>
<sequence>MTKLIIQIPCYNEEGSLEVTLSELPRELPGVDIVEWLIINDGSIDKTVEVAQAHGVDHIVNFEHNQGLAKAFMAGIEACLKANADIIVNTDADNQYCADDIPKLIEPILSGRAEIVVGARPIQQIKHFSPTKKFLQKLGSWVVRMASNTKILDAPSGFRAISREAALRLNVFNEYTYTLETIIQAGQKGMVITSVPIRTNRYLRPSRLVKSIPSYVKRSLLTILRIFMTYKPLRFFVILGTIPFSLGSLLGVRWLILFLSGTPKAHVPSLILAAILILIGFQLWMFGLVADLMAVNRKMLEDVQLRLRRLEVDSQNVKEYSSTKLVKR</sequence>
<protein>
    <submittedName>
        <fullName evidence="3">Glycosyltransferase family 2 protein</fullName>
    </submittedName>
</protein>
<name>A0A951U823_9CYAN</name>
<dbReference type="Pfam" id="PF00535">
    <property type="entry name" value="Glycos_transf_2"/>
    <property type="match status" value="1"/>
</dbReference>
<dbReference type="EMBL" id="JAHHIF010000003">
    <property type="protein sequence ID" value="MBW4543342.1"/>
    <property type="molecule type" value="Genomic_DNA"/>
</dbReference>
<evidence type="ECO:0000313" key="4">
    <source>
        <dbReference type="Proteomes" id="UP000753908"/>
    </source>
</evidence>
<keyword evidence="1" id="KW-0472">Membrane</keyword>
<dbReference type="AlphaFoldDB" id="A0A951U823"/>
<accession>A0A951U823</accession>
<dbReference type="InterPro" id="IPR001173">
    <property type="entry name" value="Glyco_trans_2-like"/>
</dbReference>
<gene>
    <name evidence="3" type="ORF">KME25_02675</name>
</gene>
<evidence type="ECO:0000313" key="3">
    <source>
        <dbReference type="EMBL" id="MBW4543342.1"/>
    </source>
</evidence>